<sequence>MRVLLFLLVLSFISCTPFSKYSKFNKTQNCYEAYVCISNNSLQLKYQSFGGFKFANDKKAYKNLQKGKKSPFKNIIMYGWSNNLNGDYYLLLDNERHPENYQYKDTIIQNRKITIALSNSVTYKTNTDFLLNFKLNK</sequence>
<dbReference type="PROSITE" id="PS51257">
    <property type="entry name" value="PROKAR_LIPOPROTEIN"/>
    <property type="match status" value="1"/>
</dbReference>
<dbReference type="RefSeq" id="WP_125024940.1">
    <property type="nucleotide sequence ID" value="NZ_CP034159.1"/>
</dbReference>
<dbReference type="OrthoDB" id="1260371at2"/>
<protein>
    <recommendedName>
        <fullName evidence="4">Lipoprotein</fullName>
    </recommendedName>
</protein>
<evidence type="ECO:0000256" key="1">
    <source>
        <dbReference type="SAM" id="SignalP"/>
    </source>
</evidence>
<feature type="signal peptide" evidence="1">
    <location>
        <begin position="1"/>
        <end position="19"/>
    </location>
</feature>
<proteinExistence type="predicted"/>
<keyword evidence="1" id="KW-0732">Signal</keyword>
<dbReference type="KEGG" id="ccas:EIB73_09790"/>
<evidence type="ECO:0000313" key="2">
    <source>
        <dbReference type="EMBL" id="AZI33457.1"/>
    </source>
</evidence>
<evidence type="ECO:0000313" key="3">
    <source>
        <dbReference type="Proteomes" id="UP000270185"/>
    </source>
</evidence>
<dbReference type="AlphaFoldDB" id="A0A3G8XNU6"/>
<feature type="chain" id="PRO_5018039763" description="Lipoprotein" evidence="1">
    <location>
        <begin position="20"/>
        <end position="137"/>
    </location>
</feature>
<accession>A0A3G8XNU6</accession>
<organism evidence="2 3">
    <name type="scientific">Kaistella carnis</name>
    <dbReference type="NCBI Taxonomy" id="1241979"/>
    <lineage>
        <taxon>Bacteria</taxon>
        <taxon>Pseudomonadati</taxon>
        <taxon>Bacteroidota</taxon>
        <taxon>Flavobacteriia</taxon>
        <taxon>Flavobacteriales</taxon>
        <taxon>Weeksellaceae</taxon>
        <taxon>Chryseobacterium group</taxon>
        <taxon>Kaistella</taxon>
    </lineage>
</organism>
<reference evidence="3" key="1">
    <citation type="submission" date="2018-11" db="EMBL/GenBank/DDBJ databases">
        <title>Proposal to divide the Flavobacteriaceae and reorganize its genera based on Amino Acid Identity values calculated from whole genome sequences.</title>
        <authorList>
            <person name="Nicholson A.C."/>
            <person name="Gulvik C.A."/>
            <person name="Whitney A.M."/>
            <person name="Humrighouse B.W."/>
            <person name="Bell M."/>
            <person name="Holmes B."/>
            <person name="Steigerwalt A.G."/>
            <person name="Villarma A."/>
            <person name="Sheth M."/>
            <person name="Batra D."/>
            <person name="Pryor J."/>
            <person name="Bernardet J.-F."/>
            <person name="Hugo C."/>
            <person name="Kampfer P."/>
            <person name="Newman J.D."/>
            <person name="McQuiston J.R."/>
        </authorList>
    </citation>
    <scope>NUCLEOTIDE SEQUENCE [LARGE SCALE GENOMIC DNA]</scope>
    <source>
        <strain evidence="3">G0081</strain>
    </source>
</reference>
<gene>
    <name evidence="2" type="ORF">EIB73_09790</name>
</gene>
<name>A0A3G8XNU6_9FLAO</name>
<evidence type="ECO:0008006" key="4">
    <source>
        <dbReference type="Google" id="ProtNLM"/>
    </source>
</evidence>
<dbReference type="EMBL" id="CP034159">
    <property type="protein sequence ID" value="AZI33457.1"/>
    <property type="molecule type" value="Genomic_DNA"/>
</dbReference>
<keyword evidence="3" id="KW-1185">Reference proteome</keyword>
<dbReference type="Proteomes" id="UP000270185">
    <property type="component" value="Chromosome"/>
</dbReference>